<dbReference type="Proteomes" id="UP000253437">
    <property type="component" value="Unassembled WGS sequence"/>
</dbReference>
<accession>A0A8B3E3B2</accession>
<dbReference type="EMBL" id="QOUW02000266">
    <property type="protein sequence ID" value="RIV99052.1"/>
    <property type="molecule type" value="Genomic_DNA"/>
</dbReference>
<protein>
    <submittedName>
        <fullName evidence="1">Uncharacterized protein</fullName>
    </submittedName>
</protein>
<gene>
    <name evidence="1" type="ORF">DS957_028380</name>
</gene>
<evidence type="ECO:0000313" key="2">
    <source>
        <dbReference type="Proteomes" id="UP000253437"/>
    </source>
</evidence>
<evidence type="ECO:0000313" key="1">
    <source>
        <dbReference type="EMBL" id="RIV99052.1"/>
    </source>
</evidence>
<name>A0A8B3E3B2_VIBHA</name>
<proteinExistence type="predicted"/>
<dbReference type="RefSeq" id="WP_062867004.1">
    <property type="nucleotide sequence ID" value="NZ_QOUW02000266.1"/>
</dbReference>
<sequence>MDISSGLLALISASFGAVFTFWGQRKLLEQRINLEFRAKQAELVQEKQKVLFDKLETKIEEAHVLVSELGREFSLTFLNIDWEANLSMSDYDAKYRILCDKCSRLQMLVDLYVPTLSEEVNDMSENMNMYWGNFRIVLSKTEQGKKPDELGNVFENAVKYSRLVPEQAFSIKFGLSDYYRNQVC</sequence>
<organism evidence="1 2">
    <name type="scientific">Vibrio harveyi</name>
    <name type="common">Beneckea harveyi</name>
    <dbReference type="NCBI Taxonomy" id="669"/>
    <lineage>
        <taxon>Bacteria</taxon>
        <taxon>Pseudomonadati</taxon>
        <taxon>Pseudomonadota</taxon>
        <taxon>Gammaproteobacteria</taxon>
        <taxon>Vibrionales</taxon>
        <taxon>Vibrionaceae</taxon>
        <taxon>Vibrio</taxon>
    </lineage>
</organism>
<comment type="caution">
    <text evidence="1">The sequence shown here is derived from an EMBL/GenBank/DDBJ whole genome shotgun (WGS) entry which is preliminary data.</text>
</comment>
<dbReference type="AlphaFoldDB" id="A0A8B3E3B2"/>
<reference evidence="1 2" key="1">
    <citation type="submission" date="2018-08" db="EMBL/GenBank/DDBJ databases">
        <title>Vibrio harveyi strains pathogenic to white snook Centropomus viridis Lockington (1877) and potential probiotic bacteria.</title>
        <authorList>
            <person name="Soto-Rodriguez S."/>
            <person name="Gomez-Gil B."/>
            <person name="Lozano-Olvera R."/>
        </authorList>
    </citation>
    <scope>NUCLEOTIDE SEQUENCE [LARGE SCALE GENOMIC DNA]</scope>
    <source>
        <strain evidence="1 2">CAIM 1508</strain>
    </source>
</reference>